<keyword evidence="2" id="KW-1185">Reference proteome</keyword>
<dbReference type="Proteomes" id="UP000503447">
    <property type="component" value="Chromosome"/>
</dbReference>
<name>A0A6M5YJ81_9BACT</name>
<reference evidence="2" key="1">
    <citation type="submission" date="2020-05" db="EMBL/GenBank/DDBJ databases">
        <title>Frigoriglobus tundricola gen. nov., sp. nov., a psychrotolerant cellulolytic planctomycete of the family Gemmataceae with two divergent copies of 16S rRNA gene.</title>
        <authorList>
            <person name="Kulichevskaya I.S."/>
            <person name="Ivanova A.A."/>
            <person name="Naumoff D.G."/>
            <person name="Beletsky A.V."/>
            <person name="Rijpstra W.I.C."/>
            <person name="Sinninghe Damste J.S."/>
            <person name="Mardanov A.V."/>
            <person name="Ravin N.V."/>
            <person name="Dedysh S.N."/>
        </authorList>
    </citation>
    <scope>NUCLEOTIDE SEQUENCE [LARGE SCALE GENOMIC DNA]</scope>
    <source>
        <strain evidence="2">PL17</strain>
    </source>
</reference>
<dbReference type="AlphaFoldDB" id="A0A6M5YJ81"/>
<proteinExistence type="predicted"/>
<evidence type="ECO:0000313" key="1">
    <source>
        <dbReference type="EMBL" id="QJW93336.1"/>
    </source>
</evidence>
<dbReference type="EMBL" id="CP053452">
    <property type="protein sequence ID" value="QJW93336.1"/>
    <property type="molecule type" value="Genomic_DNA"/>
</dbReference>
<gene>
    <name evidence="1" type="ORF">FTUN_0842</name>
</gene>
<dbReference type="KEGG" id="ftj:FTUN_0842"/>
<evidence type="ECO:0000313" key="2">
    <source>
        <dbReference type="Proteomes" id="UP000503447"/>
    </source>
</evidence>
<sequence length="80" mass="8981">MLPLYRDPYFTFRFAESRIVPRIHLEGVEPGRRVSVYQSDPVSGERWKLLATAVTGADGWVELPEPVIVHAGESFVAVPD</sequence>
<dbReference type="RefSeq" id="WP_171469543.1">
    <property type="nucleotide sequence ID" value="NZ_CP053452.2"/>
</dbReference>
<accession>A0A6M5YJ81</accession>
<organism evidence="1 2">
    <name type="scientific">Frigoriglobus tundricola</name>
    <dbReference type="NCBI Taxonomy" id="2774151"/>
    <lineage>
        <taxon>Bacteria</taxon>
        <taxon>Pseudomonadati</taxon>
        <taxon>Planctomycetota</taxon>
        <taxon>Planctomycetia</taxon>
        <taxon>Gemmatales</taxon>
        <taxon>Gemmataceae</taxon>
        <taxon>Frigoriglobus</taxon>
    </lineage>
</organism>
<protein>
    <submittedName>
        <fullName evidence="1">Uncharacterized protein</fullName>
    </submittedName>
</protein>